<proteinExistence type="predicted"/>
<dbReference type="RefSeq" id="WP_377243943.1">
    <property type="nucleotide sequence ID" value="NZ_JBHLXP010000003.1"/>
</dbReference>
<dbReference type="Pfam" id="PF03922">
    <property type="entry name" value="OmpW"/>
    <property type="match status" value="1"/>
</dbReference>
<dbReference type="Gene3D" id="2.40.160.20">
    <property type="match status" value="1"/>
</dbReference>
<evidence type="ECO:0000313" key="3">
    <source>
        <dbReference type="Proteomes" id="UP001589813"/>
    </source>
</evidence>
<evidence type="ECO:0000313" key="2">
    <source>
        <dbReference type="EMBL" id="MFC0048956.1"/>
    </source>
</evidence>
<sequence>MKTKLNLCVLALAGFTAAASANISVNVGAITVAPNDSSSSLNVVEKVAGLPTGSTAVSVDNNTQLGLTIDYKIDKNWTAELIAATPFSHDIAVKGSAIDGLAIGNTKHLPPTLVAQYHFDMGNSNFDPFVGVGLNYTKFFDESASGALKTTLQALKVTTASDDVDLKLKASWGLALQAGFNYKLSDNWGAHFAVSKMDIDTTGEVRVNDKVIQSVDVQIDPWVYMVGVRWSM</sequence>
<organism evidence="2 3">
    <name type="scientific">Rheinheimera tilapiae</name>
    <dbReference type="NCBI Taxonomy" id="875043"/>
    <lineage>
        <taxon>Bacteria</taxon>
        <taxon>Pseudomonadati</taxon>
        <taxon>Pseudomonadota</taxon>
        <taxon>Gammaproteobacteria</taxon>
        <taxon>Chromatiales</taxon>
        <taxon>Chromatiaceae</taxon>
        <taxon>Rheinheimera</taxon>
    </lineage>
</organism>
<keyword evidence="1" id="KW-0732">Signal</keyword>
<dbReference type="EMBL" id="JBHLXP010000003">
    <property type="protein sequence ID" value="MFC0048956.1"/>
    <property type="molecule type" value="Genomic_DNA"/>
</dbReference>
<reference evidence="2 3" key="1">
    <citation type="submission" date="2024-09" db="EMBL/GenBank/DDBJ databases">
        <authorList>
            <person name="Sun Q."/>
            <person name="Mori K."/>
        </authorList>
    </citation>
    <scope>NUCLEOTIDE SEQUENCE [LARGE SCALE GENOMIC DNA]</scope>
    <source>
        <strain evidence="2 3">KCTC 23315</strain>
    </source>
</reference>
<feature type="chain" id="PRO_5045218802" evidence="1">
    <location>
        <begin position="22"/>
        <end position="232"/>
    </location>
</feature>
<dbReference type="PANTHER" id="PTHR36920">
    <property type="match status" value="1"/>
</dbReference>
<dbReference type="Proteomes" id="UP001589813">
    <property type="component" value="Unassembled WGS sequence"/>
</dbReference>
<protein>
    <submittedName>
        <fullName evidence="2">OmpW family protein</fullName>
    </submittedName>
</protein>
<dbReference type="InterPro" id="IPR011250">
    <property type="entry name" value="OMP/PagP_B-barrel"/>
</dbReference>
<keyword evidence="3" id="KW-1185">Reference proteome</keyword>
<gene>
    <name evidence="2" type="ORF">ACFFJP_11735</name>
</gene>
<dbReference type="InterPro" id="IPR005618">
    <property type="entry name" value="OMPW"/>
</dbReference>
<accession>A0ABV6BDK3</accession>
<comment type="caution">
    <text evidence="2">The sequence shown here is derived from an EMBL/GenBank/DDBJ whole genome shotgun (WGS) entry which is preliminary data.</text>
</comment>
<evidence type="ECO:0000256" key="1">
    <source>
        <dbReference type="SAM" id="SignalP"/>
    </source>
</evidence>
<feature type="signal peptide" evidence="1">
    <location>
        <begin position="1"/>
        <end position="21"/>
    </location>
</feature>
<name>A0ABV6BDK3_9GAMM</name>
<dbReference type="SUPFAM" id="SSF56925">
    <property type="entry name" value="OMPA-like"/>
    <property type="match status" value="1"/>
</dbReference>
<dbReference type="PANTHER" id="PTHR36920:SF1">
    <property type="entry name" value="OUTER MEMBRANE PROTEIN W"/>
    <property type="match status" value="1"/>
</dbReference>